<sequence>MDISKQHDECIANMHISFAVIGGVGFSRLANQSQMTLHTEYGAVVAFISKMGDNNVLFIPRHAGDSGHVPPHKINYRAIIMAIKQLGITRVISINSVGTMQGHPIGSIAIPCDFVDFTHGRPSTFFENETVHADMSDPYCPQLCSLIRSILNEKGIQTDDVVYACTEGPRFETKAEIRMLSNFADVVGMTGVPEVILAKEMQLCYASVCLITNMAAGIESSRPTATEVLDVLTSRKDLIFELLHSIASRMPIERECQCNYAIDDGIL</sequence>
<organism evidence="5 6">
    <name type="scientific">Methanomethylovorans hollandica (strain DSM 15978 / NBRC 107637 / DMS1)</name>
    <dbReference type="NCBI Taxonomy" id="867904"/>
    <lineage>
        <taxon>Archaea</taxon>
        <taxon>Methanobacteriati</taxon>
        <taxon>Methanobacteriota</taxon>
        <taxon>Stenosarchaea group</taxon>
        <taxon>Methanomicrobia</taxon>
        <taxon>Methanosarcinales</taxon>
        <taxon>Methanosarcinaceae</taxon>
        <taxon>Methanomethylovorans</taxon>
    </lineage>
</organism>
<reference evidence="6" key="1">
    <citation type="submission" date="2012-02" db="EMBL/GenBank/DDBJ databases">
        <title>Complete sequence of chromosome of Methanomethylovorans hollandica DSM 15978.</title>
        <authorList>
            <person name="Lucas S."/>
            <person name="Copeland A."/>
            <person name="Lapidus A."/>
            <person name="Glavina del Rio T."/>
            <person name="Dalin E."/>
            <person name="Tice H."/>
            <person name="Bruce D."/>
            <person name="Goodwin L."/>
            <person name="Pitluck S."/>
            <person name="Peters L."/>
            <person name="Mikhailova N."/>
            <person name="Held B."/>
            <person name="Kyrpides N."/>
            <person name="Mavromatis K."/>
            <person name="Ivanova N."/>
            <person name="Brettin T."/>
            <person name="Detter J.C."/>
            <person name="Han C."/>
            <person name="Larimer F."/>
            <person name="Land M."/>
            <person name="Hauser L."/>
            <person name="Markowitz V."/>
            <person name="Cheng J.-F."/>
            <person name="Hugenholtz P."/>
            <person name="Woyke T."/>
            <person name="Wu D."/>
            <person name="Spring S."/>
            <person name="Schroeder M."/>
            <person name="Brambilla E."/>
            <person name="Klenk H.-P."/>
            <person name="Eisen J.A."/>
        </authorList>
    </citation>
    <scope>NUCLEOTIDE SEQUENCE [LARGE SCALE GENOMIC DNA]</scope>
    <source>
        <strain evidence="6">DSM 15978 / NBRC 107637 / DMS1</strain>
    </source>
</reference>
<keyword evidence="2 3" id="KW-0808">Transferase</keyword>
<evidence type="ECO:0000256" key="2">
    <source>
        <dbReference type="ARBA" id="ARBA00022679"/>
    </source>
</evidence>
<dbReference type="STRING" id="867904.Metho_1549"/>
<dbReference type="GO" id="GO:0017061">
    <property type="term" value="F:S-methyl-5-thioadenosine phosphorylase activity"/>
    <property type="evidence" value="ECO:0007669"/>
    <property type="project" value="InterPro"/>
</dbReference>
<keyword evidence="1 3" id="KW-0328">Glycosyltransferase</keyword>
<dbReference type="GO" id="GO:0019509">
    <property type="term" value="P:L-methionine salvage from methylthioadenosine"/>
    <property type="evidence" value="ECO:0007669"/>
    <property type="project" value="TreeGrafter"/>
</dbReference>
<dbReference type="EC" id="2.4.2.44" evidence="3"/>
<dbReference type="SUPFAM" id="SSF53167">
    <property type="entry name" value="Purine and uridine phosphorylases"/>
    <property type="match status" value="1"/>
</dbReference>
<proteinExistence type="inferred from homology"/>
<dbReference type="PANTHER" id="PTHR42679:SF2">
    <property type="entry name" value="S-METHYL-5'-THIOADENOSINE PHOSPHORYLASE"/>
    <property type="match status" value="1"/>
</dbReference>
<evidence type="ECO:0000256" key="1">
    <source>
        <dbReference type="ARBA" id="ARBA00022676"/>
    </source>
</evidence>
<feature type="binding site" evidence="3">
    <location>
        <begin position="61"/>
        <end position="62"/>
    </location>
    <ligand>
        <name>phosphate</name>
        <dbReference type="ChEBI" id="CHEBI:43474"/>
    </ligand>
</feature>
<dbReference type="Pfam" id="PF01048">
    <property type="entry name" value="PNP_UDP_1"/>
    <property type="match status" value="1"/>
</dbReference>
<feature type="binding site" evidence="3">
    <location>
        <begin position="213"/>
        <end position="215"/>
    </location>
    <ligand>
        <name>substrate</name>
    </ligand>
</feature>
<dbReference type="InterPro" id="IPR035994">
    <property type="entry name" value="Nucleoside_phosphorylase_sf"/>
</dbReference>
<dbReference type="HAMAP" id="MF_01963">
    <property type="entry name" value="MTAP"/>
    <property type="match status" value="1"/>
</dbReference>
<evidence type="ECO:0000259" key="4">
    <source>
        <dbReference type="Pfam" id="PF01048"/>
    </source>
</evidence>
<comment type="similarity">
    <text evidence="3">Belongs to the PNP/MTAP phosphorylase family. MTAP subfamily.</text>
</comment>
<evidence type="ECO:0000256" key="3">
    <source>
        <dbReference type="HAMAP-Rule" id="MF_01963"/>
    </source>
</evidence>
<gene>
    <name evidence="5" type="ordered locus">Metho_1549</name>
</gene>
<dbReference type="EMBL" id="CP003362">
    <property type="protein sequence ID" value="AGB49749.1"/>
    <property type="molecule type" value="Genomic_DNA"/>
</dbReference>
<feature type="domain" description="Nucleoside phosphorylase" evidence="4">
    <location>
        <begin position="18"/>
        <end position="245"/>
    </location>
</feature>
<dbReference type="RefSeq" id="WP_015324914.1">
    <property type="nucleotide sequence ID" value="NC_019977.1"/>
</dbReference>
<dbReference type="HOGENOM" id="CLU_054456_0_2_2"/>
<dbReference type="UniPathway" id="UPA00606"/>
<comment type="pathway">
    <text evidence="3">Purine metabolism; purine nucleoside salvage.</text>
</comment>
<name>L0L0G7_METHD</name>
<comment type="caution">
    <text evidence="3">Lacks conserved residue(s) required for the propagation of feature annotation.</text>
</comment>
<dbReference type="GO" id="GO:0005829">
    <property type="term" value="C:cytosol"/>
    <property type="evidence" value="ECO:0007669"/>
    <property type="project" value="TreeGrafter"/>
</dbReference>
<dbReference type="GeneID" id="14407358"/>
<accession>L0L0G7</accession>
<evidence type="ECO:0000313" key="6">
    <source>
        <dbReference type="Proteomes" id="UP000010866"/>
    </source>
</evidence>
<dbReference type="InterPro" id="IPR000845">
    <property type="entry name" value="Nucleoside_phosphorylase_d"/>
</dbReference>
<comment type="subunit">
    <text evidence="3">Homotrimer.</text>
</comment>
<dbReference type="Proteomes" id="UP000010866">
    <property type="component" value="Chromosome"/>
</dbReference>
<dbReference type="CDD" id="cd09010">
    <property type="entry name" value="MTAP_SsMTAPII_like_MTIP"/>
    <property type="match status" value="1"/>
</dbReference>
<dbReference type="PANTHER" id="PTHR42679">
    <property type="entry name" value="S-METHYL-5'-THIOADENOSINE PHOSPHORYLASE"/>
    <property type="match status" value="1"/>
</dbReference>
<dbReference type="Gene3D" id="3.40.50.1580">
    <property type="entry name" value="Nucleoside phosphorylase domain"/>
    <property type="match status" value="1"/>
</dbReference>
<feature type="site" description="Important for substrate specificity" evidence="3">
    <location>
        <position position="225"/>
    </location>
</feature>
<comment type="function">
    <text evidence="3">Catalyzes the reversible phosphorylation of S-methyl-5'-thioinosine (MTI) to hypoxanthine and 5-methylthioribose-1-phosphate. Involved in the breakdown of S-methyl-5'-thioadenosine (MTA), a major by-product of polyamine biosynthesis. Catabolism of (MTA) occurs via deamination to MTI and phosphorolysis to hypoxanthine.</text>
</comment>
<feature type="site" description="Important for substrate specificity" evidence="3">
    <location>
        <position position="172"/>
    </location>
</feature>
<keyword evidence="3" id="KW-0660">Purine salvage</keyword>
<feature type="binding site" evidence="3">
    <location>
        <position position="189"/>
    </location>
    <ligand>
        <name>substrate</name>
    </ligand>
</feature>
<dbReference type="KEGG" id="mhz:Metho_1549"/>
<evidence type="ECO:0000313" key="5">
    <source>
        <dbReference type="EMBL" id="AGB49749.1"/>
    </source>
</evidence>
<comment type="catalytic activity">
    <reaction evidence="3">
        <text>S-methyl-5'-thioinosine + phosphate = 5-(methylsulfanyl)-alpha-D-ribose 1-phosphate + hypoxanthine</text>
        <dbReference type="Rhea" id="RHEA:30643"/>
        <dbReference type="ChEBI" id="CHEBI:17368"/>
        <dbReference type="ChEBI" id="CHEBI:43474"/>
        <dbReference type="ChEBI" id="CHEBI:48595"/>
        <dbReference type="ChEBI" id="CHEBI:58533"/>
        <dbReference type="EC" id="2.4.2.44"/>
    </reaction>
</comment>
<keyword evidence="6" id="KW-1185">Reference proteome</keyword>
<dbReference type="InterPro" id="IPR010044">
    <property type="entry name" value="MTAP"/>
</dbReference>
<comment type="miscellaneous">
    <text evidence="3">Although this enzyme belongs to the family of MTA phosphorylases based on sequence homology, it has been shown that conserved amino acid substitutions in the substrate binding pocket convert the substrate specificity of this enzyme from 6-aminopurines to 6-oxopurines.</text>
</comment>
<dbReference type="GO" id="GO:0006166">
    <property type="term" value="P:purine ribonucleoside salvage"/>
    <property type="evidence" value="ECO:0007669"/>
    <property type="project" value="UniProtKB-UniRule"/>
</dbReference>
<feature type="binding site" evidence="3">
    <location>
        <position position="190"/>
    </location>
    <ligand>
        <name>phosphate</name>
        <dbReference type="ChEBI" id="CHEBI:43474"/>
    </ligand>
</feature>
<dbReference type="AlphaFoldDB" id="L0L0G7"/>
<protein>
    <recommendedName>
        <fullName evidence="3">Probable S-methyl-5'-thioinosine phosphorylase</fullName>
        <ecNumber evidence="3">2.4.2.44</ecNumber>
    </recommendedName>
    <alternativeName>
        <fullName evidence="3">5'-methylthioinosine phosphorylase</fullName>
        <shortName evidence="3">MTI phosphorylase</shortName>
        <shortName evidence="3">MTIP</shortName>
    </alternativeName>
</protein>